<evidence type="ECO:0000313" key="3">
    <source>
        <dbReference type="Proteomes" id="UP000027120"/>
    </source>
</evidence>
<dbReference type="Proteomes" id="UP000027120">
    <property type="component" value="Unassembled WGS sequence"/>
</dbReference>
<feature type="transmembrane region" description="Helical" evidence="1">
    <location>
        <begin position="6"/>
        <end position="26"/>
    </location>
</feature>
<dbReference type="AlphaFoldDB" id="A0A067EUU0"/>
<keyword evidence="1" id="KW-0472">Membrane</keyword>
<sequence>MYHHVIIYVMTASTFSFLNYICLWVLQDAIQIDKDLLQNSARALETLVSVGMRMGVSKKEILQTELPSLEACVIAA</sequence>
<evidence type="ECO:0000256" key="1">
    <source>
        <dbReference type="SAM" id="Phobius"/>
    </source>
</evidence>
<keyword evidence="3" id="KW-1185">Reference proteome</keyword>
<keyword evidence="1" id="KW-0812">Transmembrane</keyword>
<accession>A0A067EUU0</accession>
<name>A0A067EUU0_CITSI</name>
<reference evidence="2 3" key="1">
    <citation type="submission" date="2014-04" db="EMBL/GenBank/DDBJ databases">
        <authorList>
            <consortium name="International Citrus Genome Consortium"/>
            <person name="Gmitter F."/>
            <person name="Chen C."/>
            <person name="Farmerie W."/>
            <person name="Harkins T."/>
            <person name="Desany B."/>
            <person name="Mohiuddin M."/>
            <person name="Kodira C."/>
            <person name="Borodovsky M."/>
            <person name="Lomsadze A."/>
            <person name="Burns P."/>
            <person name="Jenkins J."/>
            <person name="Prochnik S."/>
            <person name="Shu S."/>
            <person name="Chapman J."/>
            <person name="Pitluck S."/>
            <person name="Schmutz J."/>
            <person name="Rokhsar D."/>
        </authorList>
    </citation>
    <scope>NUCLEOTIDE SEQUENCE</scope>
</reference>
<organism evidence="2 3">
    <name type="scientific">Citrus sinensis</name>
    <name type="common">Sweet orange</name>
    <name type="synonym">Citrus aurantium var. sinensis</name>
    <dbReference type="NCBI Taxonomy" id="2711"/>
    <lineage>
        <taxon>Eukaryota</taxon>
        <taxon>Viridiplantae</taxon>
        <taxon>Streptophyta</taxon>
        <taxon>Embryophyta</taxon>
        <taxon>Tracheophyta</taxon>
        <taxon>Spermatophyta</taxon>
        <taxon>Magnoliopsida</taxon>
        <taxon>eudicotyledons</taxon>
        <taxon>Gunneridae</taxon>
        <taxon>Pentapetalae</taxon>
        <taxon>rosids</taxon>
        <taxon>malvids</taxon>
        <taxon>Sapindales</taxon>
        <taxon>Rutaceae</taxon>
        <taxon>Aurantioideae</taxon>
        <taxon>Citrus</taxon>
    </lineage>
</organism>
<evidence type="ECO:0000313" key="2">
    <source>
        <dbReference type="EMBL" id="KDO58863.1"/>
    </source>
</evidence>
<dbReference type="EMBL" id="KK784944">
    <property type="protein sequence ID" value="KDO58863.1"/>
    <property type="molecule type" value="Genomic_DNA"/>
</dbReference>
<proteinExistence type="predicted"/>
<protein>
    <submittedName>
        <fullName evidence="2">Uncharacterized protein</fullName>
    </submittedName>
</protein>
<keyword evidence="1" id="KW-1133">Transmembrane helix</keyword>
<gene>
    <name evidence="2" type="ORF">CISIN_1g034705mg</name>
</gene>